<dbReference type="STRING" id="181874.A0A409YIJ3"/>
<dbReference type="Pfam" id="PF08324">
    <property type="entry name" value="PUL"/>
    <property type="match status" value="1"/>
</dbReference>
<keyword evidence="9" id="KW-1185">Reference proteome</keyword>
<dbReference type="SMART" id="SM01179">
    <property type="entry name" value="DUF862"/>
    <property type="match status" value="1"/>
</dbReference>
<evidence type="ECO:0000256" key="4">
    <source>
        <dbReference type="SAM" id="Phobius"/>
    </source>
</evidence>
<dbReference type="CDD" id="cd02947">
    <property type="entry name" value="TRX_family"/>
    <property type="match status" value="1"/>
</dbReference>
<dbReference type="Gene3D" id="3.90.1720.30">
    <property type="entry name" value="PPPDE domains"/>
    <property type="match status" value="1"/>
</dbReference>
<evidence type="ECO:0000259" key="6">
    <source>
        <dbReference type="PROSITE" id="PS51396"/>
    </source>
</evidence>
<comment type="similarity">
    <text evidence="1">Belongs to the DeSI family.</text>
</comment>
<dbReference type="InterPro" id="IPR008580">
    <property type="entry name" value="PPPDE_dom"/>
</dbReference>
<dbReference type="PANTHER" id="PTHR12378:SF7">
    <property type="entry name" value="DESUMOYLATING ISOPEPTIDASE 1"/>
    <property type="match status" value="1"/>
</dbReference>
<dbReference type="PROSITE" id="PS00194">
    <property type="entry name" value="THIOREDOXIN_1"/>
    <property type="match status" value="1"/>
</dbReference>
<keyword evidence="3" id="KW-0378">Hydrolase</keyword>
<dbReference type="Proteomes" id="UP000284842">
    <property type="component" value="Unassembled WGS sequence"/>
</dbReference>
<dbReference type="InParanoid" id="A0A409YIJ3"/>
<dbReference type="AlphaFoldDB" id="A0A409YIJ3"/>
<proteinExistence type="inferred from homology"/>
<dbReference type="InterPro" id="IPR017937">
    <property type="entry name" value="Thioredoxin_CS"/>
</dbReference>
<evidence type="ECO:0000256" key="1">
    <source>
        <dbReference type="ARBA" id="ARBA00008140"/>
    </source>
</evidence>
<feature type="transmembrane region" description="Helical" evidence="4">
    <location>
        <begin position="581"/>
        <end position="601"/>
    </location>
</feature>
<dbReference type="InterPro" id="IPR013766">
    <property type="entry name" value="Thioredoxin_domain"/>
</dbReference>
<keyword evidence="4" id="KW-0812">Transmembrane</keyword>
<keyword evidence="4" id="KW-0472">Membrane</keyword>
<dbReference type="InterPro" id="IPR013535">
    <property type="entry name" value="PUL_dom"/>
</dbReference>
<sequence length="671" mass="72781">MSSVKLYVYDLSNGMARQLSRQLTGRQIDGIWHTSVVVFGKEIFYGQGISITAPGRSHHGQPLQVIDMGETALDEETFREYLQEMRQHYTADKYHLLEFNCNSFTDDCVGFLTGKSIPSFIKDLPTDFLSTPFGAALRPTIDAMYRQPAAGAPAAPAPAASMSQAEIASALIQAVSSQAQSNGQATQAQASSSMTSPLHVITNPASFQSFLKSHRAAVAFFTSQTCPPCRMIEPVFERLSEEKGAREGVDGAGFAKIDIDVGMARNLASEWGIRATPTFMFFLDGKKLDELKGANANELRTQVDLLLFQTYPPHPHSGMSLPAIQAVSLNPILFSQVPAIDTVISKFSSFVDEATWPQGAPQTKDKVKDLLKSTVSPYLKSRFPTLAPASPANLPTASPTILAPWAQATVTVISCLPIDSLFPMVDMWRLAFLDPSVGTWAAAMLANAPNASPMVAFLNKSVSALDNTSKGARNFILTILRMLCNAFSSPTLGPQLLRGSVRDQITAVVVPSLLHPDATVRTAAASLAFNVAAVPQKARVEAVRTGKGIKSDSEDDLGDWQVEMLSAVVEAIDREKDSEEVGSYLIVSSFFVIWLIINSFYTVHRLTASLAFFVRLSPHYETSLKPLLEVIQAQSILKSKLVKGSGWNADGGVSKKEVRKLIEEVANKLCA</sequence>
<gene>
    <name evidence="8" type="ORF">CVT24_002331</name>
</gene>
<organism evidence="8 9">
    <name type="scientific">Panaeolus cyanescens</name>
    <dbReference type="NCBI Taxonomy" id="181874"/>
    <lineage>
        <taxon>Eukaryota</taxon>
        <taxon>Fungi</taxon>
        <taxon>Dikarya</taxon>
        <taxon>Basidiomycota</taxon>
        <taxon>Agaricomycotina</taxon>
        <taxon>Agaricomycetes</taxon>
        <taxon>Agaricomycetidae</taxon>
        <taxon>Agaricales</taxon>
        <taxon>Agaricineae</taxon>
        <taxon>Galeropsidaceae</taxon>
        <taxon>Panaeolus</taxon>
    </lineage>
</organism>
<dbReference type="GO" id="GO:0070646">
    <property type="term" value="P:protein modification by small protein removal"/>
    <property type="evidence" value="ECO:0007669"/>
    <property type="project" value="TreeGrafter"/>
</dbReference>
<dbReference type="PROSITE" id="PS51858">
    <property type="entry name" value="PPPDE"/>
    <property type="match status" value="1"/>
</dbReference>
<protein>
    <recommendedName>
        <fullName evidence="10">PPPDE domain-containing protein</fullName>
    </recommendedName>
</protein>
<evidence type="ECO:0000259" key="7">
    <source>
        <dbReference type="PROSITE" id="PS51858"/>
    </source>
</evidence>
<accession>A0A409YIJ3</accession>
<evidence type="ECO:0000313" key="9">
    <source>
        <dbReference type="Proteomes" id="UP000284842"/>
    </source>
</evidence>
<comment type="caution">
    <text evidence="8">The sequence shown here is derived from an EMBL/GenBank/DDBJ whole genome shotgun (WGS) entry which is preliminary data.</text>
</comment>
<dbReference type="SUPFAM" id="SSF52833">
    <property type="entry name" value="Thioredoxin-like"/>
    <property type="match status" value="1"/>
</dbReference>
<dbReference type="EMBL" id="NHTK01001139">
    <property type="protein sequence ID" value="PPR02853.1"/>
    <property type="molecule type" value="Genomic_DNA"/>
</dbReference>
<dbReference type="PROSITE" id="PS51352">
    <property type="entry name" value="THIOREDOXIN_2"/>
    <property type="match status" value="1"/>
</dbReference>
<dbReference type="OrthoDB" id="21221at2759"/>
<feature type="domain" description="Thioredoxin" evidence="5">
    <location>
        <begin position="146"/>
        <end position="308"/>
    </location>
</feature>
<dbReference type="Pfam" id="PF05903">
    <property type="entry name" value="Peptidase_C97"/>
    <property type="match status" value="1"/>
</dbReference>
<dbReference type="InterPro" id="IPR042266">
    <property type="entry name" value="PPPDE_sf"/>
</dbReference>
<keyword evidence="2" id="KW-0645">Protease</keyword>
<dbReference type="Pfam" id="PF00085">
    <property type="entry name" value="Thioredoxin"/>
    <property type="match status" value="1"/>
</dbReference>
<keyword evidence="4" id="KW-1133">Transmembrane helix</keyword>
<evidence type="ECO:0000256" key="2">
    <source>
        <dbReference type="ARBA" id="ARBA00022670"/>
    </source>
</evidence>
<name>A0A409YIJ3_9AGAR</name>
<dbReference type="Gene3D" id="3.40.30.10">
    <property type="entry name" value="Glutaredoxin"/>
    <property type="match status" value="1"/>
</dbReference>
<feature type="domain" description="PPPDE" evidence="7">
    <location>
        <begin position="2"/>
        <end position="142"/>
    </location>
</feature>
<dbReference type="Gene3D" id="1.25.10.10">
    <property type="entry name" value="Leucine-rich Repeat Variant"/>
    <property type="match status" value="1"/>
</dbReference>
<dbReference type="GO" id="GO:0008233">
    <property type="term" value="F:peptidase activity"/>
    <property type="evidence" value="ECO:0007669"/>
    <property type="project" value="UniProtKB-KW"/>
</dbReference>
<dbReference type="InterPro" id="IPR036249">
    <property type="entry name" value="Thioredoxin-like_sf"/>
</dbReference>
<feature type="domain" description="PUL" evidence="6">
    <location>
        <begin position="319"/>
        <end position="637"/>
    </location>
</feature>
<dbReference type="PROSITE" id="PS51396">
    <property type="entry name" value="PUL"/>
    <property type="match status" value="1"/>
</dbReference>
<evidence type="ECO:0000313" key="8">
    <source>
        <dbReference type="EMBL" id="PPR02853.1"/>
    </source>
</evidence>
<dbReference type="GO" id="GO:0006508">
    <property type="term" value="P:proteolysis"/>
    <property type="evidence" value="ECO:0007669"/>
    <property type="project" value="UniProtKB-KW"/>
</dbReference>
<evidence type="ECO:0000256" key="3">
    <source>
        <dbReference type="ARBA" id="ARBA00022801"/>
    </source>
</evidence>
<dbReference type="InterPro" id="IPR011989">
    <property type="entry name" value="ARM-like"/>
</dbReference>
<evidence type="ECO:0000259" key="5">
    <source>
        <dbReference type="PROSITE" id="PS51352"/>
    </source>
</evidence>
<evidence type="ECO:0008006" key="10">
    <source>
        <dbReference type="Google" id="ProtNLM"/>
    </source>
</evidence>
<reference evidence="8 9" key="1">
    <citation type="journal article" date="2018" name="Evol. Lett.">
        <title>Horizontal gene cluster transfer increased hallucinogenic mushroom diversity.</title>
        <authorList>
            <person name="Reynolds H.T."/>
            <person name="Vijayakumar V."/>
            <person name="Gluck-Thaler E."/>
            <person name="Korotkin H.B."/>
            <person name="Matheny P.B."/>
            <person name="Slot J.C."/>
        </authorList>
    </citation>
    <scope>NUCLEOTIDE SEQUENCE [LARGE SCALE GENOMIC DNA]</scope>
    <source>
        <strain evidence="8 9">2629</strain>
    </source>
</reference>
<dbReference type="PANTHER" id="PTHR12378">
    <property type="entry name" value="DESUMOYLATING ISOPEPTIDASE"/>
    <property type="match status" value="1"/>
</dbReference>